<feature type="domain" description="Chromo" evidence="4">
    <location>
        <begin position="11"/>
        <end position="69"/>
    </location>
</feature>
<dbReference type="GO" id="GO:0003682">
    <property type="term" value="F:chromatin binding"/>
    <property type="evidence" value="ECO:0007669"/>
    <property type="project" value="TreeGrafter"/>
</dbReference>
<feature type="compositionally biased region" description="Basic residues" evidence="3">
    <location>
        <begin position="234"/>
        <end position="246"/>
    </location>
</feature>
<dbReference type="PANTHER" id="PTHR46389:SF3">
    <property type="entry name" value="POLYCOMB GROUP PROTEIN PC"/>
    <property type="match status" value="1"/>
</dbReference>
<dbReference type="CDD" id="cd18627">
    <property type="entry name" value="CD_polycomb_like"/>
    <property type="match status" value="1"/>
</dbReference>
<dbReference type="SMART" id="SM00298">
    <property type="entry name" value="CHROMO"/>
    <property type="match status" value="1"/>
</dbReference>
<sequence length="389" mass="42651">MELPNMGERVFAAECIQKKRIRKGKVEYFVKWKGWSPKYNTWEPEGNILDTRLIKLFNRSLEAKDGLPKKRGPKPKKQRLQPSTSNDPDDSSDMEVESPSKRKPESPENESDTGEDSESTSDISRTDDDTSASDDESPHGKSRDQYSPNDSNTGDLTSDTASPSPPILTPIKRGPGRPPKNSLSAIHQRPLGRGRGGRGIGRALRRGRGRGMRGVNRGPGKGMGRGFRGISRGMRGRGIRGGRGKRGSSLLRIKMGTPSGKGRPKKILIKDKLAKGQERVDSNTLQSSAQRHLSGSEKNDEESKRLSTSSSDSTDVSENGRNGAENDSSDKETSVIEPTIDLRSYWCPLPEMKAVYDKVCITDVPLEAGTVTIRECPSGTGFFSSLTKH</sequence>
<comment type="caution">
    <text evidence="5">The sequence shown here is derived from an EMBL/GenBank/DDBJ whole genome shotgun (WGS) entry which is preliminary data.</text>
</comment>
<dbReference type="EMBL" id="JAEAOA010001954">
    <property type="protein sequence ID" value="KAK3579257.1"/>
    <property type="molecule type" value="Genomic_DNA"/>
</dbReference>
<dbReference type="PROSITE" id="PS00598">
    <property type="entry name" value="CHROMO_1"/>
    <property type="match status" value="1"/>
</dbReference>
<feature type="compositionally biased region" description="Polar residues" evidence="3">
    <location>
        <begin position="145"/>
        <end position="162"/>
    </location>
</feature>
<dbReference type="GO" id="GO:0000122">
    <property type="term" value="P:negative regulation of transcription by RNA polymerase II"/>
    <property type="evidence" value="ECO:0007669"/>
    <property type="project" value="TreeGrafter"/>
</dbReference>
<feature type="compositionally biased region" description="Basic and acidic residues" evidence="3">
    <location>
        <begin position="268"/>
        <end position="281"/>
    </location>
</feature>
<dbReference type="InterPro" id="IPR000953">
    <property type="entry name" value="Chromo/chromo_shadow_dom"/>
</dbReference>
<dbReference type="AlphaFoldDB" id="A0AAE0VJM0"/>
<feature type="region of interest" description="Disordered" evidence="3">
    <location>
        <begin position="59"/>
        <end position="335"/>
    </location>
</feature>
<dbReference type="InterPro" id="IPR052458">
    <property type="entry name" value="PcG_PRC1-like_component"/>
</dbReference>
<feature type="compositionally biased region" description="Gly residues" evidence="3">
    <location>
        <begin position="217"/>
        <end position="227"/>
    </location>
</feature>
<feature type="compositionally biased region" description="Basic and acidic residues" evidence="3">
    <location>
        <begin position="294"/>
        <end position="305"/>
    </location>
</feature>
<dbReference type="Proteomes" id="UP001195483">
    <property type="component" value="Unassembled WGS sequence"/>
</dbReference>
<gene>
    <name evidence="5" type="ORF">CHS0354_033334</name>
</gene>
<evidence type="ECO:0000259" key="4">
    <source>
        <dbReference type="PROSITE" id="PS50013"/>
    </source>
</evidence>
<protein>
    <recommendedName>
        <fullName evidence="4">Chromo domain-containing protein</fullName>
    </recommendedName>
</protein>
<comment type="subcellular location">
    <subcellularLocation>
        <location evidence="1">Nucleus</location>
    </subcellularLocation>
</comment>
<dbReference type="InterPro" id="IPR017956">
    <property type="entry name" value="AT_hook_DNA-bd_motif"/>
</dbReference>
<feature type="compositionally biased region" description="Polar residues" evidence="3">
    <location>
        <begin position="282"/>
        <end position="293"/>
    </location>
</feature>
<feature type="compositionally biased region" description="Acidic residues" evidence="3">
    <location>
        <begin position="87"/>
        <end position="96"/>
    </location>
</feature>
<proteinExistence type="predicted"/>
<dbReference type="PRINTS" id="PR00929">
    <property type="entry name" value="ATHOOK"/>
</dbReference>
<dbReference type="Gene3D" id="2.40.50.40">
    <property type="match status" value="1"/>
</dbReference>
<evidence type="ECO:0000256" key="1">
    <source>
        <dbReference type="ARBA" id="ARBA00004123"/>
    </source>
</evidence>
<dbReference type="GO" id="GO:0035102">
    <property type="term" value="C:PRC1 complex"/>
    <property type="evidence" value="ECO:0007669"/>
    <property type="project" value="TreeGrafter"/>
</dbReference>
<dbReference type="PROSITE" id="PS50013">
    <property type="entry name" value="CHROMO_2"/>
    <property type="match status" value="1"/>
</dbReference>
<evidence type="ECO:0000256" key="3">
    <source>
        <dbReference type="SAM" id="MobiDB-lite"/>
    </source>
</evidence>
<keyword evidence="6" id="KW-1185">Reference proteome</keyword>
<dbReference type="Pfam" id="PF17218">
    <property type="entry name" value="CBX7_C"/>
    <property type="match status" value="1"/>
</dbReference>
<feature type="compositionally biased region" description="Acidic residues" evidence="3">
    <location>
        <begin position="107"/>
        <end position="119"/>
    </location>
</feature>
<accession>A0AAE0VJM0</accession>
<name>A0AAE0VJM0_9BIVA</name>
<dbReference type="GO" id="GO:0000785">
    <property type="term" value="C:chromatin"/>
    <property type="evidence" value="ECO:0007669"/>
    <property type="project" value="TreeGrafter"/>
</dbReference>
<dbReference type="GO" id="GO:0003677">
    <property type="term" value="F:DNA binding"/>
    <property type="evidence" value="ECO:0007669"/>
    <property type="project" value="InterPro"/>
</dbReference>
<evidence type="ECO:0000313" key="6">
    <source>
        <dbReference type="Proteomes" id="UP001195483"/>
    </source>
</evidence>
<reference evidence="5" key="3">
    <citation type="submission" date="2023-05" db="EMBL/GenBank/DDBJ databases">
        <authorList>
            <person name="Smith C.H."/>
        </authorList>
    </citation>
    <scope>NUCLEOTIDE SEQUENCE</scope>
    <source>
        <strain evidence="5">CHS0354</strain>
        <tissue evidence="5">Mantle</tissue>
    </source>
</reference>
<dbReference type="InterPro" id="IPR016197">
    <property type="entry name" value="Chromo-like_dom_sf"/>
</dbReference>
<organism evidence="5 6">
    <name type="scientific">Potamilus streckersoni</name>
    <dbReference type="NCBI Taxonomy" id="2493646"/>
    <lineage>
        <taxon>Eukaryota</taxon>
        <taxon>Metazoa</taxon>
        <taxon>Spiralia</taxon>
        <taxon>Lophotrochozoa</taxon>
        <taxon>Mollusca</taxon>
        <taxon>Bivalvia</taxon>
        <taxon>Autobranchia</taxon>
        <taxon>Heteroconchia</taxon>
        <taxon>Palaeoheterodonta</taxon>
        <taxon>Unionida</taxon>
        <taxon>Unionoidea</taxon>
        <taxon>Unionidae</taxon>
        <taxon>Ambleminae</taxon>
        <taxon>Lampsilini</taxon>
        <taxon>Potamilus</taxon>
    </lineage>
</organism>
<reference evidence="5" key="2">
    <citation type="journal article" date="2021" name="Genome Biol. Evol.">
        <title>Developing a high-quality reference genome for a parasitic bivalve with doubly uniparental inheritance (Bivalvia: Unionida).</title>
        <authorList>
            <person name="Smith C.H."/>
        </authorList>
    </citation>
    <scope>NUCLEOTIDE SEQUENCE</scope>
    <source>
        <strain evidence="5">CHS0354</strain>
        <tissue evidence="5">Mantle</tissue>
    </source>
</reference>
<evidence type="ECO:0000313" key="5">
    <source>
        <dbReference type="EMBL" id="KAK3579257.1"/>
    </source>
</evidence>
<dbReference type="InterPro" id="IPR033773">
    <property type="entry name" value="CBX7_C"/>
</dbReference>
<evidence type="ECO:0000256" key="2">
    <source>
        <dbReference type="ARBA" id="ARBA00023242"/>
    </source>
</evidence>
<dbReference type="Pfam" id="PF00385">
    <property type="entry name" value="Chromo"/>
    <property type="match status" value="1"/>
</dbReference>
<dbReference type="InterPro" id="IPR023780">
    <property type="entry name" value="Chromo_domain"/>
</dbReference>
<dbReference type="SUPFAM" id="SSF54160">
    <property type="entry name" value="Chromo domain-like"/>
    <property type="match status" value="1"/>
</dbReference>
<feature type="compositionally biased region" description="Low complexity" evidence="3">
    <location>
        <begin position="307"/>
        <end position="317"/>
    </location>
</feature>
<reference evidence="5" key="1">
    <citation type="journal article" date="2021" name="Genome Biol. Evol.">
        <title>A High-Quality Reference Genome for a Parasitic Bivalve with Doubly Uniparental Inheritance (Bivalvia: Unionida).</title>
        <authorList>
            <person name="Smith C.H."/>
        </authorList>
    </citation>
    <scope>NUCLEOTIDE SEQUENCE</scope>
    <source>
        <strain evidence="5">CHS0354</strain>
    </source>
</reference>
<dbReference type="PANTHER" id="PTHR46389">
    <property type="entry name" value="POLYCOMB GROUP PROTEIN PC"/>
    <property type="match status" value="1"/>
</dbReference>
<keyword evidence="2" id="KW-0539">Nucleus</keyword>
<feature type="compositionally biased region" description="Basic residues" evidence="3">
    <location>
        <begin position="69"/>
        <end position="79"/>
    </location>
</feature>
<dbReference type="InterPro" id="IPR023779">
    <property type="entry name" value="Chromodomain_CS"/>
</dbReference>